<dbReference type="PANTHER" id="PTHR11403:SF9">
    <property type="entry name" value="CYTOCHROME C OXIDASE SUBUNIT 3"/>
    <property type="match status" value="1"/>
</dbReference>
<keyword evidence="3" id="KW-1003">Cell membrane</keyword>
<dbReference type="EMBL" id="ACMP01000096">
    <property type="protein sequence ID" value="EEL69349.1"/>
    <property type="molecule type" value="Genomic_DNA"/>
</dbReference>
<protein>
    <submittedName>
        <fullName evidence="10">Cytochrome c oxidase subunit 3</fullName>
    </submittedName>
</protein>
<dbReference type="HOGENOM" id="CLU_044071_3_2_9"/>
<dbReference type="PROSITE" id="PS50253">
    <property type="entry name" value="COX3"/>
    <property type="match status" value="1"/>
</dbReference>
<dbReference type="AlphaFoldDB" id="C2XYB0"/>
<comment type="similarity">
    <text evidence="2 7">Belongs to the cytochrome c oxidase subunit 3 family.</text>
</comment>
<evidence type="ECO:0000256" key="2">
    <source>
        <dbReference type="ARBA" id="ARBA00010581"/>
    </source>
</evidence>
<evidence type="ECO:0000256" key="8">
    <source>
        <dbReference type="SAM" id="Phobius"/>
    </source>
</evidence>
<gene>
    <name evidence="10" type="ORF">bcere0026_36890</name>
</gene>
<evidence type="ECO:0000256" key="6">
    <source>
        <dbReference type="ARBA" id="ARBA00023136"/>
    </source>
</evidence>
<dbReference type="GO" id="GO:0005886">
    <property type="term" value="C:plasma membrane"/>
    <property type="evidence" value="ECO:0007669"/>
    <property type="project" value="UniProtKB-SubCell"/>
</dbReference>
<evidence type="ECO:0000256" key="4">
    <source>
        <dbReference type="ARBA" id="ARBA00022692"/>
    </source>
</evidence>
<feature type="transmembrane region" description="Helical" evidence="8">
    <location>
        <begin position="80"/>
        <end position="98"/>
    </location>
</feature>
<keyword evidence="5 8" id="KW-1133">Transmembrane helix</keyword>
<keyword evidence="6 8" id="KW-0472">Membrane</keyword>
<evidence type="ECO:0000256" key="7">
    <source>
        <dbReference type="RuleBase" id="RU003376"/>
    </source>
</evidence>
<dbReference type="Proteomes" id="UP000001753">
    <property type="component" value="Chromosome"/>
</dbReference>
<keyword evidence="4 7" id="KW-0812">Transmembrane</keyword>
<evidence type="ECO:0000256" key="5">
    <source>
        <dbReference type="ARBA" id="ARBA00022989"/>
    </source>
</evidence>
<feature type="transmembrane region" description="Helical" evidence="8">
    <location>
        <begin position="163"/>
        <end position="183"/>
    </location>
</feature>
<accession>C2XYB0</accession>
<feature type="domain" description="Heme-copper oxidase subunit III family profile" evidence="9">
    <location>
        <begin position="1"/>
        <end position="184"/>
    </location>
</feature>
<dbReference type="SUPFAM" id="SSF81452">
    <property type="entry name" value="Cytochrome c oxidase subunit III-like"/>
    <property type="match status" value="1"/>
</dbReference>
<dbReference type="GO" id="GO:0004129">
    <property type="term" value="F:cytochrome-c oxidase activity"/>
    <property type="evidence" value="ECO:0007669"/>
    <property type="project" value="InterPro"/>
</dbReference>
<proteinExistence type="inferred from homology"/>
<comment type="caution">
    <text evidence="10">The sequence shown here is derived from an EMBL/GenBank/DDBJ whole genome shotgun (WGS) entry which is preliminary data.</text>
</comment>
<dbReference type="InterPro" id="IPR035973">
    <property type="entry name" value="Cyt_c_oxidase_su3-like_sf"/>
</dbReference>
<feature type="transmembrane region" description="Helical" evidence="8">
    <location>
        <begin position="118"/>
        <end position="143"/>
    </location>
</feature>
<evidence type="ECO:0000256" key="1">
    <source>
        <dbReference type="ARBA" id="ARBA00004651"/>
    </source>
</evidence>
<reference evidence="10" key="1">
    <citation type="journal article" date="2012" name="Genome Res.">
        <title>Genomic characterization of the Bacillus cereus sensu lato species: Backdrop to the evolution of Bacillus anthracis.</title>
        <authorList>
            <person name="Zwick M.E."/>
            <person name="Joseph S.J."/>
            <person name="Didelot X."/>
            <person name="Chen P.E."/>
            <person name="Bishop-Lilly K.A."/>
            <person name="Stewart A.C."/>
            <person name="Willner K."/>
            <person name="Nolan N."/>
            <person name="Lentz S."/>
            <person name="Thomason M.K."/>
            <person name="Sozhamannan S."/>
            <person name="Mateczun A.J."/>
            <person name="Du L."/>
            <person name="Read T.D."/>
        </authorList>
    </citation>
    <scope>NUCLEOTIDE SEQUENCE [LARGE SCALE GENOMIC DNA]</scope>
    <source>
        <strain evidence="10">AH603</strain>
    </source>
</reference>
<dbReference type="PANTHER" id="PTHR11403">
    <property type="entry name" value="CYTOCHROME C OXIDASE SUBUNIT III"/>
    <property type="match status" value="1"/>
</dbReference>
<dbReference type="Gene3D" id="1.20.120.80">
    <property type="entry name" value="Cytochrome c oxidase, subunit III, four-helix bundle"/>
    <property type="match status" value="1"/>
</dbReference>
<sequence length="186" mass="21542">MRENKFVGFWLFLGGETVLFASLFGTYLALKNSTNGGPTSQEMFQMPLVFIMTMLLLTSSLTSVYAMYHMKNFNFKKMQLWLLVTVLLGLGFLGFEIYEFYHYTHEFKHTMRSSAFGSAFYALVGTHGLHVLFGLCWILTLIFRNAKRGLNLYNAPKFYVASIYWHFIDVVWVFIFTVVYLMGMVG</sequence>
<dbReference type="FunFam" id="1.20.120.80:FF:000001">
    <property type="entry name" value="Cytochrome (Ubi)quinol oxidase subunit III"/>
    <property type="match status" value="1"/>
</dbReference>
<dbReference type="InterPro" id="IPR013833">
    <property type="entry name" value="Cyt_c_oxidase_su3_a-hlx"/>
</dbReference>
<dbReference type="InterPro" id="IPR024791">
    <property type="entry name" value="Cyt_c/ubiquinol_Oxase_su3"/>
</dbReference>
<dbReference type="GO" id="GO:0019646">
    <property type="term" value="P:aerobic electron transport chain"/>
    <property type="evidence" value="ECO:0007669"/>
    <property type="project" value="InterPro"/>
</dbReference>
<organism evidence="10">
    <name type="scientific">Bacillus mycoides</name>
    <dbReference type="NCBI Taxonomy" id="1405"/>
    <lineage>
        <taxon>Bacteria</taxon>
        <taxon>Bacillati</taxon>
        <taxon>Bacillota</taxon>
        <taxon>Bacilli</taxon>
        <taxon>Bacillales</taxon>
        <taxon>Bacillaceae</taxon>
        <taxon>Bacillus</taxon>
        <taxon>Bacillus cereus group</taxon>
    </lineage>
</organism>
<evidence type="ECO:0000259" key="9">
    <source>
        <dbReference type="PROSITE" id="PS50253"/>
    </source>
</evidence>
<evidence type="ECO:0000256" key="3">
    <source>
        <dbReference type="ARBA" id="ARBA00022475"/>
    </source>
</evidence>
<evidence type="ECO:0000313" key="10">
    <source>
        <dbReference type="EMBL" id="EEL69349.1"/>
    </source>
</evidence>
<comment type="subcellular location">
    <subcellularLocation>
        <location evidence="1 7">Cell membrane</location>
        <topology evidence="1 7">Multi-pass membrane protein</topology>
    </subcellularLocation>
</comment>
<name>C2XYB0_BACMY</name>
<feature type="transmembrane region" description="Helical" evidence="8">
    <location>
        <begin position="7"/>
        <end position="28"/>
    </location>
</feature>
<dbReference type="Pfam" id="PF00510">
    <property type="entry name" value="COX3"/>
    <property type="match status" value="1"/>
</dbReference>
<dbReference type="InterPro" id="IPR000298">
    <property type="entry name" value="Cyt_c_oxidase-like_su3"/>
</dbReference>
<feature type="transmembrane region" description="Helical" evidence="8">
    <location>
        <begin position="48"/>
        <end position="68"/>
    </location>
</feature>